<name>A0A8J3Z5W2_9ACTN</name>
<proteinExistence type="predicted"/>
<dbReference type="AlphaFoldDB" id="A0A8J3Z5W2"/>
<comment type="caution">
    <text evidence="1">The sequence shown here is derived from an EMBL/GenBank/DDBJ whole genome shotgun (WGS) entry which is preliminary data.</text>
</comment>
<dbReference type="RefSeq" id="WP_203998163.1">
    <property type="nucleotide sequence ID" value="NZ_BOPG01000033.1"/>
</dbReference>
<gene>
    <name evidence="1" type="ORF">Vau01_055700</name>
</gene>
<evidence type="ECO:0000313" key="1">
    <source>
        <dbReference type="EMBL" id="GIJ58054.1"/>
    </source>
</evidence>
<evidence type="ECO:0000313" key="2">
    <source>
        <dbReference type="Proteomes" id="UP000612585"/>
    </source>
</evidence>
<dbReference type="Proteomes" id="UP000612585">
    <property type="component" value="Unassembled WGS sequence"/>
</dbReference>
<dbReference type="EMBL" id="BOPG01000033">
    <property type="protein sequence ID" value="GIJ58054.1"/>
    <property type="molecule type" value="Genomic_DNA"/>
</dbReference>
<protein>
    <submittedName>
        <fullName evidence="1">Uncharacterized protein</fullName>
    </submittedName>
</protein>
<keyword evidence="2" id="KW-1185">Reference proteome</keyword>
<reference evidence="1" key="1">
    <citation type="submission" date="2021-01" db="EMBL/GenBank/DDBJ databases">
        <title>Whole genome shotgun sequence of Virgisporangium aurantiacum NBRC 16421.</title>
        <authorList>
            <person name="Komaki H."/>
            <person name="Tamura T."/>
        </authorList>
    </citation>
    <scope>NUCLEOTIDE SEQUENCE</scope>
    <source>
        <strain evidence="1">NBRC 16421</strain>
    </source>
</reference>
<organism evidence="1 2">
    <name type="scientific">Virgisporangium aurantiacum</name>
    <dbReference type="NCBI Taxonomy" id="175570"/>
    <lineage>
        <taxon>Bacteria</taxon>
        <taxon>Bacillati</taxon>
        <taxon>Actinomycetota</taxon>
        <taxon>Actinomycetes</taxon>
        <taxon>Micromonosporales</taxon>
        <taxon>Micromonosporaceae</taxon>
        <taxon>Virgisporangium</taxon>
    </lineage>
</organism>
<accession>A0A8J3Z5W2</accession>
<sequence length="73" mass="7950">MLKPVDLLHVQDSDAAVTPSQADFQQAAQELAPLIDRVANGEDLTLRQLADIGLNGWRLLDGLLNTPYHTEVG</sequence>